<evidence type="ECO:0000313" key="3">
    <source>
        <dbReference type="EMBL" id="MSU82307.1"/>
    </source>
</evidence>
<name>A0A6N7YBB9_9FIRM</name>
<accession>A0A6N7YBB9</accession>
<dbReference type="Pfam" id="PF01368">
    <property type="entry name" value="DHH"/>
    <property type="match status" value="1"/>
</dbReference>
<dbReference type="InterPro" id="IPR051319">
    <property type="entry name" value="Oligoribo/pAp-PDE_c-di-AMP_PDE"/>
</dbReference>
<dbReference type="PANTHER" id="PTHR47618:SF1">
    <property type="entry name" value="BIFUNCTIONAL OLIGORIBONUCLEASE AND PAP PHOSPHATASE NRNA"/>
    <property type="match status" value="1"/>
</dbReference>
<dbReference type="InterPro" id="IPR003156">
    <property type="entry name" value="DHHA1_dom"/>
</dbReference>
<dbReference type="EMBL" id="VULP01000014">
    <property type="protein sequence ID" value="MSU82307.1"/>
    <property type="molecule type" value="Genomic_DNA"/>
</dbReference>
<dbReference type="Gene3D" id="3.10.310.30">
    <property type="match status" value="1"/>
</dbReference>
<protein>
    <submittedName>
        <fullName evidence="3">Bifunctional oligoribonuclease/PAP phosphatase NrnA</fullName>
    </submittedName>
</protein>
<dbReference type="AlphaFoldDB" id="A0A6N7YBB9"/>
<dbReference type="SUPFAM" id="SSF64182">
    <property type="entry name" value="DHH phosphoesterases"/>
    <property type="match status" value="1"/>
</dbReference>
<evidence type="ECO:0000313" key="4">
    <source>
        <dbReference type="Proteomes" id="UP000433359"/>
    </source>
</evidence>
<proteinExistence type="predicted"/>
<comment type="caution">
    <text evidence="3">The sequence shown here is derived from an EMBL/GenBank/DDBJ whole genome shotgun (WGS) entry which is preliminary data.</text>
</comment>
<dbReference type="InterPro" id="IPR001667">
    <property type="entry name" value="DDH_dom"/>
</dbReference>
<reference evidence="3 4" key="1">
    <citation type="submission" date="2019-08" db="EMBL/GenBank/DDBJ databases">
        <title>In-depth cultivation of the pig gut microbiome towards novel bacterial diversity and tailored functional studies.</title>
        <authorList>
            <person name="Wylensek D."/>
            <person name="Hitch T.C.A."/>
            <person name="Clavel T."/>
        </authorList>
    </citation>
    <scope>NUCLEOTIDE SEQUENCE [LARGE SCALE GENOMIC DNA]</scope>
    <source>
        <strain evidence="3 4">BSM-383-APC-4H</strain>
    </source>
</reference>
<organism evidence="3 4">
    <name type="scientific">Anaerobutyricum soehngenii</name>
    <dbReference type="NCBI Taxonomy" id="105843"/>
    <lineage>
        <taxon>Bacteria</taxon>
        <taxon>Bacillati</taxon>
        <taxon>Bacillota</taxon>
        <taxon>Clostridia</taxon>
        <taxon>Lachnospirales</taxon>
        <taxon>Lachnospiraceae</taxon>
        <taxon>Anaerobutyricum</taxon>
    </lineage>
</organism>
<dbReference type="InterPro" id="IPR038763">
    <property type="entry name" value="DHH_sf"/>
</dbReference>
<dbReference type="PANTHER" id="PTHR47618">
    <property type="entry name" value="BIFUNCTIONAL OLIGORIBONUCLEASE AND PAP PHOSPHATASE NRNA"/>
    <property type="match status" value="1"/>
</dbReference>
<feature type="domain" description="DHHA1" evidence="2">
    <location>
        <begin position="235"/>
        <end position="304"/>
    </location>
</feature>
<dbReference type="Pfam" id="PF02272">
    <property type="entry name" value="DHHA1"/>
    <property type="match status" value="1"/>
</dbReference>
<dbReference type="Proteomes" id="UP000433359">
    <property type="component" value="Unassembled WGS sequence"/>
</dbReference>
<gene>
    <name evidence="3" type="ORF">FYJ25_08080</name>
</gene>
<dbReference type="GO" id="GO:0003676">
    <property type="term" value="F:nucleic acid binding"/>
    <property type="evidence" value="ECO:0007669"/>
    <property type="project" value="InterPro"/>
</dbReference>
<evidence type="ECO:0000259" key="2">
    <source>
        <dbReference type="Pfam" id="PF02272"/>
    </source>
</evidence>
<dbReference type="Gene3D" id="3.90.1640.10">
    <property type="entry name" value="inorganic pyrophosphatase (n-terminal core)"/>
    <property type="match status" value="1"/>
</dbReference>
<sequence>MTFAERKKEFELQIQNAETIAISGHMNPDGDCIGSCLGLYTYIVEQYPEKQVTLLLEPVQEKFSFLKYADQITQKKESTEPYDLFFSLDCSDTERLHEFKKYFEEAKYKICVDHHFTNQGFGDLQFIVPDASSTCEVLFSMFDWEKISLACAQDLYMGIVHDTGVFKHTNTTRKTMETAGALLEKGIHSEDIIDRTFYKKSYVQNQILGRALMESIVLLHGKVIFSIIRKRDFDFYGINSSDLDGIIDQLRVTEGIECAILLYEKEDGNFKVSMRSNDAVDVSAIAQIFGGGGHIKAAGCTVHGQPRDIVMNITHMVEHQLNESGEKQESIYDKRNS</sequence>
<feature type="domain" description="DDH" evidence="1">
    <location>
        <begin position="20"/>
        <end position="159"/>
    </location>
</feature>
<evidence type="ECO:0000259" key="1">
    <source>
        <dbReference type="Pfam" id="PF01368"/>
    </source>
</evidence>